<dbReference type="PANTHER" id="PTHR42659">
    <property type="entry name" value="XANTHINE DEHYDROGENASE SUBUNIT C-RELATED"/>
    <property type="match status" value="1"/>
</dbReference>
<dbReference type="PROSITE" id="PS51387">
    <property type="entry name" value="FAD_PCMH"/>
    <property type="match status" value="1"/>
</dbReference>
<dbReference type="InterPro" id="IPR016166">
    <property type="entry name" value="FAD-bd_PCMH"/>
</dbReference>
<comment type="caution">
    <text evidence="5">The sequence shown here is derived from an EMBL/GenBank/DDBJ whole genome shotgun (WGS) entry which is preliminary data.</text>
</comment>
<gene>
    <name evidence="5" type="ORF">O4U47_05815</name>
</gene>
<evidence type="ECO:0000256" key="3">
    <source>
        <dbReference type="ARBA" id="ARBA00023002"/>
    </source>
</evidence>
<dbReference type="SUPFAM" id="SSF56176">
    <property type="entry name" value="FAD-binding/transporter-associated domain-like"/>
    <property type="match status" value="1"/>
</dbReference>
<dbReference type="Pfam" id="PF00941">
    <property type="entry name" value="FAD_binding_5"/>
    <property type="match status" value="1"/>
</dbReference>
<evidence type="ECO:0000313" key="6">
    <source>
        <dbReference type="Proteomes" id="UP001165685"/>
    </source>
</evidence>
<proteinExistence type="predicted"/>
<keyword evidence="1" id="KW-0285">Flavoprotein</keyword>
<sequence length="149" mass="14806">MDVRRLPLGGTVPLPGKGLHIGAGVPDSDLAADPAVRHGYPVLSKALLSGASGRLRNLATTGGNLLPLLAVLGTSEHCAAALCAPDARGGGGRRRIPVTDLPFLPGKHAAPGDRALSRGGQPYSAMTSRAASSSALLACANPSNTSGSA</sequence>
<keyword evidence="3" id="KW-0560">Oxidoreductase</keyword>
<protein>
    <submittedName>
        <fullName evidence="5">FAD binding domain-containing protein</fullName>
    </submittedName>
</protein>
<evidence type="ECO:0000256" key="2">
    <source>
        <dbReference type="ARBA" id="ARBA00022827"/>
    </source>
</evidence>
<name>A0ABT4THY3_9ACTN</name>
<dbReference type="InterPro" id="IPR051312">
    <property type="entry name" value="Diverse_Substr_Oxidored"/>
</dbReference>
<dbReference type="Gene3D" id="3.30.465.10">
    <property type="match status" value="1"/>
</dbReference>
<dbReference type="InterPro" id="IPR036318">
    <property type="entry name" value="FAD-bd_PCMH-like_sf"/>
</dbReference>
<reference evidence="5" key="1">
    <citation type="submission" date="2023-01" db="EMBL/GenBank/DDBJ databases">
        <title>Draft genome sequence of Nocardiopsis sp. LSu2-4 isolated from halophytes.</title>
        <authorList>
            <person name="Duangmal K."/>
            <person name="Chantavorakit T."/>
        </authorList>
    </citation>
    <scope>NUCLEOTIDE SEQUENCE</scope>
    <source>
        <strain evidence="5">LSu2-4</strain>
    </source>
</reference>
<dbReference type="InterPro" id="IPR016169">
    <property type="entry name" value="FAD-bd_PCMH_sub2"/>
</dbReference>
<organism evidence="5 6">
    <name type="scientific">Nocardiopsis suaedae</name>
    <dbReference type="NCBI Taxonomy" id="3018444"/>
    <lineage>
        <taxon>Bacteria</taxon>
        <taxon>Bacillati</taxon>
        <taxon>Actinomycetota</taxon>
        <taxon>Actinomycetes</taxon>
        <taxon>Streptosporangiales</taxon>
        <taxon>Nocardiopsidaceae</taxon>
        <taxon>Nocardiopsis</taxon>
    </lineage>
</organism>
<dbReference type="PANTHER" id="PTHR42659:SF2">
    <property type="entry name" value="XANTHINE DEHYDROGENASE SUBUNIT C-RELATED"/>
    <property type="match status" value="1"/>
</dbReference>
<feature type="domain" description="FAD-binding PCMH-type" evidence="4">
    <location>
        <begin position="1"/>
        <end position="126"/>
    </location>
</feature>
<dbReference type="InterPro" id="IPR002346">
    <property type="entry name" value="Mopterin_DH_FAD-bd"/>
</dbReference>
<dbReference type="EMBL" id="JAQFWP010000007">
    <property type="protein sequence ID" value="MDA2804020.1"/>
    <property type="molecule type" value="Genomic_DNA"/>
</dbReference>
<evidence type="ECO:0000259" key="4">
    <source>
        <dbReference type="PROSITE" id="PS51387"/>
    </source>
</evidence>
<evidence type="ECO:0000256" key="1">
    <source>
        <dbReference type="ARBA" id="ARBA00022630"/>
    </source>
</evidence>
<keyword evidence="2" id="KW-0274">FAD</keyword>
<accession>A0ABT4THY3</accession>
<keyword evidence="6" id="KW-1185">Reference proteome</keyword>
<dbReference type="Proteomes" id="UP001165685">
    <property type="component" value="Unassembled WGS sequence"/>
</dbReference>
<evidence type="ECO:0000313" key="5">
    <source>
        <dbReference type="EMBL" id="MDA2804020.1"/>
    </source>
</evidence>